<feature type="region of interest" description="Disordered" evidence="1">
    <location>
        <begin position="595"/>
        <end position="614"/>
    </location>
</feature>
<accession>A0A0G4ED90</accession>
<name>A0A0G4ED90_VITBC</name>
<protein>
    <submittedName>
        <fullName evidence="2">Uncharacterized protein</fullName>
    </submittedName>
</protein>
<evidence type="ECO:0000313" key="2">
    <source>
        <dbReference type="EMBL" id="CEL93315.1"/>
    </source>
</evidence>
<evidence type="ECO:0000256" key="1">
    <source>
        <dbReference type="SAM" id="MobiDB-lite"/>
    </source>
</evidence>
<evidence type="ECO:0000313" key="3">
    <source>
        <dbReference type="Proteomes" id="UP000041254"/>
    </source>
</evidence>
<feature type="region of interest" description="Disordered" evidence="1">
    <location>
        <begin position="301"/>
        <end position="446"/>
    </location>
</feature>
<keyword evidence="3" id="KW-1185">Reference proteome</keyword>
<feature type="region of interest" description="Disordered" evidence="1">
    <location>
        <begin position="659"/>
        <end position="681"/>
    </location>
</feature>
<organism evidence="2 3">
    <name type="scientific">Vitrella brassicaformis (strain CCMP3155)</name>
    <dbReference type="NCBI Taxonomy" id="1169540"/>
    <lineage>
        <taxon>Eukaryota</taxon>
        <taxon>Sar</taxon>
        <taxon>Alveolata</taxon>
        <taxon>Colpodellida</taxon>
        <taxon>Vitrellaceae</taxon>
        <taxon>Vitrella</taxon>
    </lineage>
</organism>
<sequence length="738" mass="77218">MDTLSAGSLSGNSSSPPLFPSTEPLFAGLDDHTLPPPPPPPFADDGNNFSPLFPRHPSDSIIGGLQPFSLDRSNGGSPPNMRGAAMDDDGSVLPMMADVEGDRRAAGRHASAPVMGELSEQARRDEEAAFWEMRKRMFEASTNGGSQPPHPSHRKEMGLVHRPRFLSMDSRTSPLPTVRESVVAEASPSPSPPFQQETAAGSSEGALDAMRRQLSDLQSQLRDVQLRMGGGGGGETDAIEKQLLTLEQALNVSRQALPSSADLESLHSITASMFQEGIVRQQKRHFSLPWGSQIGGQKGILLNRGPGIDSAPPLPAPFMSSEPSGYPGEGTEGGEPSQPGAHKRSSAAGNEGPPLKRVCEGEEPGPSSASPGDMDDDQPRSSEPSDESAAAQGRRRNVRRPSIKKGMPATGGAAATDSRPFLSVPVATRRSKRWGSSSEEQLKQEAAQRGLLVPEGAAAGGEATGGEGTAEGMLPCQLYARSRGVRHSQDPQLPCQCQLCARWRRAVQEEADRQLSVIKSDLNAKTKTLQELQSQLGADMARTQRLMSVIKTLRMFTLPAYASRADQLLAVVMPPALTPIPESAEMPPPAAAQIVPPHPPTGAPPFPPPPGGPCPPFTPPPPSVVQFPGGSVVPGRAASAFIPPPGPAVSPATAPVLSGAFQMPPAQRPPPSSHSHVGGPLGVARPLHPLLSKALPFLAGEAPSGEGNGVGIRSGRRHTSLPPGTLGGGAEGREGMSE</sequence>
<feature type="region of interest" description="Disordered" evidence="1">
    <location>
        <begin position="1"/>
        <end position="123"/>
    </location>
</feature>
<gene>
    <name evidence="2" type="ORF">Vbra_7073</name>
</gene>
<feature type="region of interest" description="Disordered" evidence="1">
    <location>
        <begin position="179"/>
        <end position="205"/>
    </location>
</feature>
<feature type="compositionally biased region" description="Low complexity" evidence="1">
    <location>
        <begin position="1"/>
        <end position="16"/>
    </location>
</feature>
<dbReference type="EMBL" id="CDMY01000153">
    <property type="protein sequence ID" value="CEL93315.1"/>
    <property type="molecule type" value="Genomic_DNA"/>
</dbReference>
<dbReference type="InParanoid" id="A0A0G4ED90"/>
<feature type="region of interest" description="Disordered" evidence="1">
    <location>
        <begin position="699"/>
        <end position="738"/>
    </location>
</feature>
<reference evidence="2 3" key="1">
    <citation type="submission" date="2014-11" db="EMBL/GenBank/DDBJ databases">
        <authorList>
            <person name="Zhu J."/>
            <person name="Qi W."/>
            <person name="Song R."/>
        </authorList>
    </citation>
    <scope>NUCLEOTIDE SEQUENCE [LARGE SCALE GENOMIC DNA]</scope>
</reference>
<proteinExistence type="predicted"/>
<dbReference type="AlphaFoldDB" id="A0A0G4ED90"/>
<feature type="compositionally biased region" description="Basic residues" evidence="1">
    <location>
        <begin position="393"/>
        <end position="403"/>
    </location>
</feature>
<dbReference type="VEuPathDB" id="CryptoDB:Vbra_7073"/>
<dbReference type="Proteomes" id="UP000041254">
    <property type="component" value="Unassembled WGS sequence"/>
</dbReference>